<dbReference type="Pfam" id="PF10737">
    <property type="entry name" value="GerPC"/>
    <property type="match status" value="1"/>
</dbReference>
<proteinExistence type="predicted"/>
<gene>
    <name evidence="2" type="primary">gerPC</name>
    <name evidence="2" type="ORF">ACFSUL_11080</name>
</gene>
<organism evidence="2 3">
    <name type="scientific">Bacillus seohaeanensis</name>
    <dbReference type="NCBI Taxonomy" id="284580"/>
    <lineage>
        <taxon>Bacteria</taxon>
        <taxon>Bacillati</taxon>
        <taxon>Bacillota</taxon>
        <taxon>Bacilli</taxon>
        <taxon>Bacillales</taxon>
        <taxon>Bacillaceae</taxon>
        <taxon>Bacillus</taxon>
    </lineage>
</organism>
<name>A0ABW5RRX5_9BACI</name>
<dbReference type="EMBL" id="JBHUMF010000028">
    <property type="protein sequence ID" value="MFD2681288.1"/>
    <property type="molecule type" value="Genomic_DNA"/>
</dbReference>
<dbReference type="Proteomes" id="UP001597506">
    <property type="component" value="Unassembled WGS sequence"/>
</dbReference>
<comment type="caution">
    <text evidence="2">The sequence shown here is derived from an EMBL/GenBank/DDBJ whole genome shotgun (WGS) entry which is preliminary data.</text>
</comment>
<dbReference type="InterPro" id="IPR019673">
    <property type="entry name" value="Spore_germination_GerPC"/>
</dbReference>
<evidence type="ECO:0000313" key="3">
    <source>
        <dbReference type="Proteomes" id="UP001597506"/>
    </source>
</evidence>
<sequence length="209" mass="24044">MNQYYYSTAQLYQYIENLNRKVTSLEKNLTTLTKEVHELRAKPSINVERIEYNFDQLKVETLDGTLNIGLSPGGLEEIEDFAVNQANKAAKNSRVPPESYKEVLDGLHSYVDNEVPTIISDNETQLERSLDNSYYQVIQEDIRKQLPERLNFYLQTIPLKENASETELNDWKTTILAKMKKDIQNAIFTFISNIPNHLKGSIPNEPASD</sequence>
<accession>A0ABW5RRX5</accession>
<evidence type="ECO:0000313" key="2">
    <source>
        <dbReference type="EMBL" id="MFD2681288.1"/>
    </source>
</evidence>
<dbReference type="RefSeq" id="WP_377935376.1">
    <property type="nucleotide sequence ID" value="NZ_JBHUMF010000028.1"/>
</dbReference>
<keyword evidence="3" id="KW-1185">Reference proteome</keyword>
<reference evidence="3" key="1">
    <citation type="journal article" date="2019" name="Int. J. Syst. Evol. Microbiol.">
        <title>The Global Catalogue of Microorganisms (GCM) 10K type strain sequencing project: providing services to taxonomists for standard genome sequencing and annotation.</title>
        <authorList>
            <consortium name="The Broad Institute Genomics Platform"/>
            <consortium name="The Broad Institute Genome Sequencing Center for Infectious Disease"/>
            <person name="Wu L."/>
            <person name="Ma J."/>
        </authorList>
    </citation>
    <scope>NUCLEOTIDE SEQUENCE [LARGE SCALE GENOMIC DNA]</scope>
    <source>
        <strain evidence="3">KCTC 3913</strain>
    </source>
</reference>
<evidence type="ECO:0000256" key="1">
    <source>
        <dbReference type="SAM" id="Coils"/>
    </source>
</evidence>
<keyword evidence="1" id="KW-0175">Coiled coil</keyword>
<feature type="coiled-coil region" evidence="1">
    <location>
        <begin position="15"/>
        <end position="42"/>
    </location>
</feature>
<protein>
    <submittedName>
        <fullName evidence="2">Spore germination protein GerPC</fullName>
    </submittedName>
</protein>